<dbReference type="GO" id="GO:0005524">
    <property type="term" value="F:ATP binding"/>
    <property type="evidence" value="ECO:0007669"/>
    <property type="project" value="UniProtKB-KW"/>
</dbReference>
<evidence type="ECO:0000259" key="3">
    <source>
        <dbReference type="Pfam" id="PF00288"/>
    </source>
</evidence>
<reference evidence="4 6" key="1">
    <citation type="journal article" date="2009" name="Stand. Genomic Sci.">
        <title>Complete genome sequence of Halogeometricum borinquense type strain (PR3).</title>
        <authorList>
            <person name="Malfatti S."/>
            <person name="Tindall B.J."/>
            <person name="Schneider S."/>
            <person name="Fahnrich R."/>
            <person name="Lapidus A."/>
            <person name="Labuttii K."/>
            <person name="Copeland A."/>
            <person name="Glavina Del Rio T."/>
            <person name="Nolan M."/>
            <person name="Chen F."/>
            <person name="Lucas S."/>
            <person name="Tice H."/>
            <person name="Cheng J.F."/>
            <person name="Bruce D."/>
            <person name="Goodwin L."/>
            <person name="Pitluck S."/>
            <person name="Anderson I."/>
            <person name="Pati A."/>
            <person name="Ivanova N."/>
            <person name="Mavromatis K."/>
            <person name="Chen A."/>
            <person name="Palaniappan K."/>
            <person name="D'haeseleer P."/>
            <person name="Goker M."/>
            <person name="Bristow J."/>
            <person name="Eisen J.A."/>
            <person name="Markowitz V."/>
            <person name="Hugenholtz P."/>
            <person name="Kyrpides N.C."/>
            <person name="Klenk H.P."/>
            <person name="Chain P."/>
        </authorList>
    </citation>
    <scope>NUCLEOTIDE SEQUENCE [LARGE SCALE GENOMIC DNA]</scope>
    <source>
        <strain evidence="6">ATCC 700274 / DSM 11551 / JCM 10706 / KCTC 4070 / PR3</strain>
        <strain evidence="4">PR 3</strain>
    </source>
</reference>
<dbReference type="PANTHER" id="PTHR42282:SF1">
    <property type="entry name" value="PANTOATE KINASE"/>
    <property type="match status" value="1"/>
</dbReference>
<keyword evidence="1" id="KW-0067">ATP-binding</keyword>
<organism evidence="4 6">
    <name type="scientific">Halogeometricum borinquense (strain ATCC 700274 / DSM 11551 / JCM 10706 / KCTC 4070 / PR3)</name>
    <dbReference type="NCBI Taxonomy" id="469382"/>
    <lineage>
        <taxon>Archaea</taxon>
        <taxon>Methanobacteriati</taxon>
        <taxon>Methanobacteriota</taxon>
        <taxon>Stenosarchaea group</taxon>
        <taxon>Halobacteria</taxon>
        <taxon>Halobacteriales</taxon>
        <taxon>Haloferacaceae</taxon>
        <taxon>Halogeometricum</taxon>
    </lineage>
</organism>
<dbReference type="OrthoDB" id="85822at2157"/>
<evidence type="ECO:0000313" key="4">
    <source>
        <dbReference type="EMBL" id="ADQ68096.1"/>
    </source>
</evidence>
<comment type="function">
    <text evidence="1">Phosphorylates (R)-pantoate to form (R)-4-phosphopantoate in the CoA biosynthesis pathway.</text>
</comment>
<proteinExistence type="inferred from homology"/>
<dbReference type="HOGENOM" id="CLU_081191_0_0_2"/>
<dbReference type="EMBL" id="AOHT01000048">
    <property type="protein sequence ID" value="ELY24860.1"/>
    <property type="molecule type" value="Genomic_DNA"/>
</dbReference>
<dbReference type="SUPFAM" id="SSF54211">
    <property type="entry name" value="Ribosomal protein S5 domain 2-like"/>
    <property type="match status" value="1"/>
</dbReference>
<keyword evidence="1" id="KW-0547">Nucleotide-binding</keyword>
<evidence type="ECO:0000313" key="7">
    <source>
        <dbReference type="Proteomes" id="UP000011585"/>
    </source>
</evidence>
<sequence>MTDEATAFVPGHITGFFSAHPDENPEIAGSRGAGVALSHGVRVTVRRVDGNAVSNNHVATDDTRENTADDRPDEATLNGDTISMPPVDTVRRSLGVPNAEVKAETPLPLGSGFGVSGAMALGTAYAANAVFDAEHSENELVTVAHRAEVEAGTGLGDVVAQARGGLPIRLEPGAPGHGTMDGVPECPRVEYLTFGEVSTAEVLSGDTTTLTAAGERALSDLRERPTADRFLSLSRQFAREADLTTDRVESVIADVRAAGGDASMAMLGETVFAFGTALSDAGYDPEVCDVHPAGSSLVVE</sequence>
<dbReference type="GeneID" id="9994360"/>
<dbReference type="PANTHER" id="PTHR42282">
    <property type="entry name" value="PANTOATE KINASE-RELATED"/>
    <property type="match status" value="1"/>
</dbReference>
<dbReference type="EC" id="2.7.1.169" evidence="1"/>
<keyword evidence="1 4" id="KW-0418">Kinase</keyword>
<dbReference type="GO" id="GO:0016301">
    <property type="term" value="F:kinase activity"/>
    <property type="evidence" value="ECO:0007669"/>
    <property type="project" value="UniProtKB-UniRule"/>
</dbReference>
<reference evidence="5 7" key="2">
    <citation type="journal article" date="2014" name="PLoS Genet.">
        <title>Phylogenetically driven sequencing of extremely halophilic archaea reveals strategies for static and dynamic osmo-response.</title>
        <authorList>
            <person name="Becker E.A."/>
            <person name="Seitzer P.M."/>
            <person name="Tritt A."/>
            <person name="Larsen D."/>
            <person name="Krusor M."/>
            <person name="Yao A.I."/>
            <person name="Wu D."/>
            <person name="Madern D."/>
            <person name="Eisen J.A."/>
            <person name="Darling A.E."/>
            <person name="Facciotti M.T."/>
        </authorList>
    </citation>
    <scope>NUCLEOTIDE SEQUENCE [LARGE SCALE GENOMIC DNA]</scope>
    <source>
        <strain evidence="5 7">DSM 11551</strain>
    </source>
</reference>
<dbReference type="Proteomes" id="UP000011585">
    <property type="component" value="Unassembled WGS sequence"/>
</dbReference>
<dbReference type="RefSeq" id="WP_006056444.1">
    <property type="nucleotide sequence ID" value="NC_014729.1"/>
</dbReference>
<dbReference type="Pfam" id="PF00288">
    <property type="entry name" value="GHMP_kinases_N"/>
    <property type="match status" value="1"/>
</dbReference>
<evidence type="ECO:0000256" key="1">
    <source>
        <dbReference type="HAMAP-Rule" id="MF_02223"/>
    </source>
</evidence>
<dbReference type="InterPro" id="IPR020568">
    <property type="entry name" value="Ribosomal_Su5_D2-typ_SF"/>
</dbReference>
<feature type="compositionally biased region" description="Basic and acidic residues" evidence="2">
    <location>
        <begin position="59"/>
        <end position="74"/>
    </location>
</feature>
<evidence type="ECO:0000313" key="6">
    <source>
        <dbReference type="Proteomes" id="UP000006663"/>
    </source>
</evidence>
<keyword evidence="1 4" id="KW-0808">Transferase</keyword>
<keyword evidence="6" id="KW-1185">Reference proteome</keyword>
<dbReference type="UniPathway" id="UPA00241"/>
<dbReference type="Gene3D" id="3.30.230.10">
    <property type="match status" value="1"/>
</dbReference>
<dbReference type="PIRSF" id="PIRSF016896">
    <property type="entry name" value="GHMP_arc_MJ0969"/>
    <property type="match status" value="1"/>
</dbReference>
<comment type="pathway">
    <text evidence="1">Cofactor biosynthesis; coenzyme A biosynthesis.</text>
</comment>
<dbReference type="InterPro" id="IPR014721">
    <property type="entry name" value="Ribsml_uS5_D2-typ_fold_subgr"/>
</dbReference>
<dbReference type="EMBL" id="CP001690">
    <property type="protein sequence ID" value="ADQ68096.1"/>
    <property type="molecule type" value="Genomic_DNA"/>
</dbReference>
<dbReference type="AlphaFoldDB" id="E4NSK3"/>
<evidence type="ECO:0000256" key="2">
    <source>
        <dbReference type="SAM" id="MobiDB-lite"/>
    </source>
</evidence>
<name>E4NSK3_HALBP</name>
<comment type="catalytic activity">
    <reaction evidence="1">
        <text>(R)-pantoate + ATP = (R)-4-phosphopantoate + ADP + H(+)</text>
        <dbReference type="Rhea" id="RHEA:28246"/>
        <dbReference type="ChEBI" id="CHEBI:15378"/>
        <dbReference type="ChEBI" id="CHEBI:15980"/>
        <dbReference type="ChEBI" id="CHEBI:30616"/>
        <dbReference type="ChEBI" id="CHEBI:61294"/>
        <dbReference type="ChEBI" id="CHEBI:456216"/>
        <dbReference type="EC" id="2.7.1.169"/>
    </reaction>
</comment>
<dbReference type="GO" id="GO:0015937">
    <property type="term" value="P:coenzyme A biosynthetic process"/>
    <property type="evidence" value="ECO:0007669"/>
    <property type="project" value="UniProtKB-UniRule"/>
</dbReference>
<accession>E4NSK3</accession>
<gene>
    <name evidence="4" type="ordered locus">Hbor_25420</name>
    <name evidence="5" type="ORF">C499_15720</name>
</gene>
<dbReference type="KEGG" id="hbo:Hbor_25420"/>
<keyword evidence="1" id="KW-0173">Coenzyme A biosynthesis</keyword>
<dbReference type="HAMAP" id="MF_02223">
    <property type="entry name" value="Pantoate_kinase"/>
    <property type="match status" value="1"/>
</dbReference>
<feature type="region of interest" description="Disordered" evidence="2">
    <location>
        <begin position="52"/>
        <end position="80"/>
    </location>
</feature>
<dbReference type="Proteomes" id="UP000006663">
    <property type="component" value="Chromosome"/>
</dbReference>
<dbReference type="PATRIC" id="fig|469382.19.peg.3103"/>
<dbReference type="STRING" id="469382.Hbor_25420"/>
<dbReference type="InterPro" id="IPR012043">
    <property type="entry name" value="PoK"/>
</dbReference>
<protein>
    <recommendedName>
        <fullName evidence="1">Pantoate kinase</fullName>
        <shortName evidence="1">PoK</shortName>
        <ecNumber evidence="1">2.7.1.169</ecNumber>
    </recommendedName>
</protein>
<dbReference type="eggNOG" id="arCOG04263">
    <property type="taxonomic scope" value="Archaea"/>
</dbReference>
<evidence type="ECO:0000313" key="5">
    <source>
        <dbReference type="EMBL" id="ELY24860.1"/>
    </source>
</evidence>
<comment type="similarity">
    <text evidence="1">Belongs to the GHMP kinase family. PoK subfamily.</text>
</comment>
<dbReference type="InterPro" id="IPR006204">
    <property type="entry name" value="GHMP_kinase_N_dom"/>
</dbReference>
<feature type="domain" description="GHMP kinase N-terminal" evidence="3">
    <location>
        <begin position="89"/>
        <end position="165"/>
    </location>
</feature>